<name>A0A1Q1G2A5_9BACL</name>
<accession>A0A1Q1G2A5</accession>
<dbReference type="EMBL" id="RKRK01000002">
    <property type="protein sequence ID" value="RPF57724.1"/>
    <property type="molecule type" value="Genomic_DNA"/>
</dbReference>
<evidence type="ECO:0000313" key="1">
    <source>
        <dbReference type="EMBL" id="RPF57724.1"/>
    </source>
</evidence>
<evidence type="ECO:0000313" key="2">
    <source>
        <dbReference type="Proteomes" id="UP000277108"/>
    </source>
</evidence>
<dbReference type="InterPro" id="IPR007313">
    <property type="entry name" value="FxsA"/>
</dbReference>
<dbReference type="AlphaFoldDB" id="A0A1Q1G2A5"/>
<keyword evidence="2" id="KW-1185">Reference proteome</keyword>
<dbReference type="Pfam" id="PF04186">
    <property type="entry name" value="FxsA"/>
    <property type="match status" value="1"/>
</dbReference>
<dbReference type="Proteomes" id="UP000277108">
    <property type="component" value="Unassembled WGS sequence"/>
</dbReference>
<dbReference type="NCBIfam" id="NF008528">
    <property type="entry name" value="PRK11463.1-2"/>
    <property type="match status" value="1"/>
</dbReference>
<comment type="caution">
    <text evidence="1">The sequence shown here is derived from an EMBL/GenBank/DDBJ whole genome shotgun (WGS) entry which is preliminary data.</text>
</comment>
<dbReference type="GO" id="GO:0016020">
    <property type="term" value="C:membrane"/>
    <property type="evidence" value="ECO:0007669"/>
    <property type="project" value="InterPro"/>
</dbReference>
<protein>
    <submittedName>
        <fullName evidence="1">UPF0716 protein FxsA</fullName>
    </submittedName>
</protein>
<organism evidence="1 2">
    <name type="scientific">Abyssicoccus albus</name>
    <dbReference type="NCBI Taxonomy" id="1817405"/>
    <lineage>
        <taxon>Bacteria</taxon>
        <taxon>Bacillati</taxon>
        <taxon>Bacillota</taxon>
        <taxon>Bacilli</taxon>
        <taxon>Bacillales</taxon>
        <taxon>Abyssicoccaceae</taxon>
    </lineage>
</organism>
<dbReference type="RefSeq" id="WP_077140555.1">
    <property type="nucleotide sequence ID" value="NZ_CBCSGK010000001.1"/>
</dbReference>
<dbReference type="PANTHER" id="PTHR35335">
    <property type="entry name" value="UPF0716 PROTEIN FXSA"/>
    <property type="match status" value="1"/>
</dbReference>
<sequence>MRKLLLFFIMIFIIEIFTLIYISDAIGFVYTFLGVMLTSLIGGYIVKRYSKLNWQQVKSSLERGVTPEYSIFKSILLIIVGALVVLPGFIGDIIGIILLIPKVQHYVISTIKGYVMHKMRQKGTVIIRSNRFRP</sequence>
<dbReference type="STRING" id="1849491.BVH56_05860"/>
<dbReference type="PANTHER" id="PTHR35335:SF1">
    <property type="entry name" value="UPF0716 PROTEIN FXSA"/>
    <property type="match status" value="1"/>
</dbReference>
<gene>
    <name evidence="1" type="ORF">EDD62_0355</name>
</gene>
<reference evidence="1 2" key="1">
    <citation type="submission" date="2018-11" db="EMBL/GenBank/DDBJ databases">
        <title>Genomic Encyclopedia of Type Strains, Phase IV (KMG-IV): sequencing the most valuable type-strain genomes for metagenomic binning, comparative biology and taxonomic classification.</title>
        <authorList>
            <person name="Goeker M."/>
        </authorList>
    </citation>
    <scope>NUCLEOTIDE SEQUENCE [LARGE SCALE GENOMIC DNA]</scope>
    <source>
        <strain evidence="1 2">DSM 29158</strain>
    </source>
</reference>
<proteinExistence type="predicted"/>
<accession>A0A3N5BIS8</accession>